<dbReference type="AlphaFoldDB" id="A0A1Q9CZ56"/>
<dbReference type="GO" id="GO:0016491">
    <property type="term" value="F:oxidoreductase activity"/>
    <property type="evidence" value="ECO:0007669"/>
    <property type="project" value="UniProtKB-KW"/>
</dbReference>
<gene>
    <name evidence="2" type="ORF">AK812_SmicGene30490</name>
</gene>
<evidence type="ECO:0000256" key="1">
    <source>
        <dbReference type="ARBA" id="ARBA00023002"/>
    </source>
</evidence>
<evidence type="ECO:0008006" key="4">
    <source>
        <dbReference type="Google" id="ProtNLM"/>
    </source>
</evidence>
<dbReference type="Proteomes" id="UP000186817">
    <property type="component" value="Unassembled WGS sequence"/>
</dbReference>
<dbReference type="EMBL" id="LSRX01000824">
    <property type="protein sequence ID" value="OLP88205.1"/>
    <property type="molecule type" value="Genomic_DNA"/>
</dbReference>
<keyword evidence="1" id="KW-0560">Oxidoreductase</keyword>
<proteinExistence type="predicted"/>
<evidence type="ECO:0000313" key="3">
    <source>
        <dbReference type="Proteomes" id="UP000186817"/>
    </source>
</evidence>
<dbReference type="InterPro" id="IPR042098">
    <property type="entry name" value="TauD-like_sf"/>
</dbReference>
<evidence type="ECO:0000313" key="2">
    <source>
        <dbReference type="EMBL" id="OLP88205.1"/>
    </source>
</evidence>
<name>A0A1Q9CZ56_SYMMI</name>
<dbReference type="OrthoDB" id="264532at2759"/>
<keyword evidence="3" id="KW-1185">Reference proteome</keyword>
<accession>A0A1Q9CZ56</accession>
<reference evidence="2 3" key="1">
    <citation type="submission" date="2016-02" db="EMBL/GenBank/DDBJ databases">
        <title>Genome analysis of coral dinoflagellate symbionts highlights evolutionary adaptations to a symbiotic lifestyle.</title>
        <authorList>
            <person name="Aranda M."/>
            <person name="Li Y."/>
            <person name="Liew Y.J."/>
            <person name="Baumgarten S."/>
            <person name="Simakov O."/>
            <person name="Wilson M."/>
            <person name="Piel J."/>
            <person name="Ashoor H."/>
            <person name="Bougouffa S."/>
            <person name="Bajic V.B."/>
            <person name="Ryu T."/>
            <person name="Ravasi T."/>
            <person name="Bayer T."/>
            <person name="Micklem G."/>
            <person name="Kim H."/>
            <person name="Bhak J."/>
            <person name="Lajeunesse T.C."/>
            <person name="Voolstra C.R."/>
        </authorList>
    </citation>
    <scope>NUCLEOTIDE SEQUENCE [LARGE SCALE GENOMIC DNA]</scope>
    <source>
        <strain evidence="2 3">CCMP2467</strain>
    </source>
</reference>
<dbReference type="Gene3D" id="3.60.130.10">
    <property type="entry name" value="Clavaminate synthase-like"/>
    <property type="match status" value="1"/>
</dbReference>
<sequence length="884" mass="96662">MDGKRVGVATASAACATMICATRCFVGGRGGEANGAVARLRGPAVSTGPQPGSRQSSWLPASVAAVSAFAALRMQRKSAVGRSHITRHADGLADCPYALYGQKDIDIAKERQELQVPSGPKEIRMPEELKGDIEAQRNFFSSNLPQIYKDLKTNGAVVFRGFEISKDKATFGQVGQALELDPCEDPLHSVAARDAVDKKAGVYEAVNKPSRSKFYIGMHNEMVGDRAPGAAMFVCFKFYNEDFSCRVRPPAAVCDDGLSPLLLEHLGEAAASSLQSAGFVCDSDVAGLLVGELQSICTGITDESAAAALSVAKLQRRPASNQTSLPVEEKRLPSAPVPMGGHAVAFKPSAAKSIVIAPSKQAVIDEFWQLYCQLGRQGLRFSPLLLSQPESARLSFIASFASTEEATLRQHRNTWARWCRFAEGYLPPPVRVREPTLDATNAFLQDQSTRGPTVARNLFQGLLWLQKHIGLPFPLQDPFIAAWNRVEPGHSSQQASPLRISALYCLCRLASQNCSKLAAFCGFALLPLVACLRFAHLQRSHALVVQGPFLQGTCSKGKARRMGNRPPFSWACPVDILGFRDVFRAALQVHSRLLKIKPEARFVVPDIDLGPDGISDASSWFPRKMSRAKFVRILQGVLRRAGLGNQYVSSISTYSLRRFLPSLADVCRCPEHLALHLGNWSEGGGKASRLQMHHLYADDKVRTAADTKAQLFGLLRQGSRRLQTENFDWQALRDLNLFWTSSVPSGSAAADVSSDAKKPASDHVLGLIRKAEDQKCFLQLFARLFAGSKISPFSRRMTMVSCDSVFSRRVLLRREHGTLALSRALELVPQPRQPLHLLHMQPLRLRLRPIRASPEVISVVVSHVYFATLAGATVQSLITCITHA</sequence>
<protein>
    <recommendedName>
        <fullName evidence="4">TauD/TfdA-like domain-containing protein</fullName>
    </recommendedName>
</protein>
<comment type="caution">
    <text evidence="2">The sequence shown here is derived from an EMBL/GenBank/DDBJ whole genome shotgun (WGS) entry which is preliminary data.</text>
</comment>
<organism evidence="2 3">
    <name type="scientific">Symbiodinium microadriaticum</name>
    <name type="common">Dinoflagellate</name>
    <name type="synonym">Zooxanthella microadriatica</name>
    <dbReference type="NCBI Taxonomy" id="2951"/>
    <lineage>
        <taxon>Eukaryota</taxon>
        <taxon>Sar</taxon>
        <taxon>Alveolata</taxon>
        <taxon>Dinophyceae</taxon>
        <taxon>Suessiales</taxon>
        <taxon>Symbiodiniaceae</taxon>
        <taxon>Symbiodinium</taxon>
    </lineage>
</organism>